<dbReference type="Pfam" id="PF01273">
    <property type="entry name" value="LBP_BPI_CETP"/>
    <property type="match status" value="1"/>
</dbReference>
<feature type="domain" description="Lipid-binding serum glycoprotein N-terminal" evidence="5">
    <location>
        <begin position="184"/>
        <end position="417"/>
    </location>
</feature>
<dbReference type="SUPFAM" id="SSF55394">
    <property type="entry name" value="Bactericidal permeability-increasing protein, BPI"/>
    <property type="match status" value="2"/>
</dbReference>
<reference evidence="7" key="1">
    <citation type="submission" date="2020-09" db="EMBL/GenBank/DDBJ databases">
        <authorList>
            <person name="Kikuchi T."/>
        </authorList>
    </citation>
    <scope>NUCLEOTIDE SEQUENCE</scope>
    <source>
        <strain evidence="7">Ka4C1</strain>
    </source>
</reference>
<comment type="similarity">
    <text evidence="1">Belongs to the BPI/LBP/Plunc superfamily. BPI/LBP family.</text>
</comment>
<evidence type="ECO:0000256" key="4">
    <source>
        <dbReference type="SAM" id="SignalP"/>
    </source>
</evidence>
<dbReference type="SMART" id="SM00328">
    <property type="entry name" value="BPI1"/>
    <property type="match status" value="1"/>
</dbReference>
<feature type="chain" id="PRO_5036204518" evidence="4">
    <location>
        <begin position="27"/>
        <end position="930"/>
    </location>
</feature>
<evidence type="ECO:0000259" key="6">
    <source>
        <dbReference type="SMART" id="SM00329"/>
    </source>
</evidence>
<comment type="caution">
    <text evidence="7">The sequence shown here is derived from an EMBL/GenBank/DDBJ whole genome shotgun (WGS) entry which is preliminary data.</text>
</comment>
<evidence type="ECO:0000256" key="3">
    <source>
        <dbReference type="SAM" id="MobiDB-lite"/>
    </source>
</evidence>
<dbReference type="InterPro" id="IPR017943">
    <property type="entry name" value="Bactericidal_perm-incr_a/b_dom"/>
</dbReference>
<evidence type="ECO:0000313" key="7">
    <source>
        <dbReference type="EMBL" id="CAD5208050.1"/>
    </source>
</evidence>
<keyword evidence="4" id="KW-0732">Signal</keyword>
<evidence type="ECO:0000313" key="8">
    <source>
        <dbReference type="Proteomes" id="UP000659654"/>
    </source>
</evidence>
<dbReference type="InterPro" id="IPR001124">
    <property type="entry name" value="Lipid-bd_serum_glycop_C"/>
</dbReference>
<dbReference type="Proteomes" id="UP000659654">
    <property type="component" value="Unassembled WGS sequence"/>
</dbReference>
<dbReference type="EMBL" id="CAJFDI010000001">
    <property type="protein sequence ID" value="CAD5208050.1"/>
    <property type="molecule type" value="Genomic_DNA"/>
</dbReference>
<organism evidence="7 8">
    <name type="scientific">Bursaphelenchus xylophilus</name>
    <name type="common">Pinewood nematode worm</name>
    <name type="synonym">Aphelenchoides xylophilus</name>
    <dbReference type="NCBI Taxonomy" id="6326"/>
    <lineage>
        <taxon>Eukaryota</taxon>
        <taxon>Metazoa</taxon>
        <taxon>Ecdysozoa</taxon>
        <taxon>Nematoda</taxon>
        <taxon>Chromadorea</taxon>
        <taxon>Rhabditida</taxon>
        <taxon>Tylenchina</taxon>
        <taxon>Tylenchomorpha</taxon>
        <taxon>Aphelenchoidea</taxon>
        <taxon>Aphelenchoididae</taxon>
        <taxon>Bursaphelenchus</taxon>
    </lineage>
</organism>
<dbReference type="EMBL" id="CAJFCV020000001">
    <property type="protein sequence ID" value="CAG9080037.1"/>
    <property type="molecule type" value="Genomic_DNA"/>
</dbReference>
<keyword evidence="8" id="KW-1185">Reference proteome</keyword>
<evidence type="ECO:0000256" key="2">
    <source>
        <dbReference type="ARBA" id="ARBA00023157"/>
    </source>
</evidence>
<feature type="domain" description="Lipid-binding serum glycoprotein C-terminal" evidence="6">
    <location>
        <begin position="646"/>
        <end position="904"/>
    </location>
</feature>
<sequence>MSQQRNTVAINRSLWLLLFSAILVHADSRNSNVPQAKSPPLPAPKIQTIDGHSETSAKAMHHLMQHQERMKLQTLNKQTAVVNNGQTGKKAPIKNSNQLNQKGASEGLPASFRQATQPSGKDKSATGSKAHGYQTQQYASTGGCAGGQCANGVNGAYGGQGYSSVDYNPLLAGGVRGGPGIKARINSRGFQYASALIAPILDQAIRKARIPPITQRIAEVNGCIQVYNLYVSRYRCPQRVVLYPAPPNQIVLAVQNLDVGVTGNLAGTANILIPIPISGIIEVNAHQVSITVALVVDRAASGGISLRVASCQAYIGYLDAYIVNGGLIGDLANGMFRGRISSQIQQMLPGELCNRLPGILDSEVNSKLGAIPQSISLTQILNAAGGALGIQNLLAGAASGGQCPSTCGGAPAQVPTPVVAPPVPVGPAPAPLPPVGAALPYQAGPVARPVAGPVGLPVGAALPYNVGPAARAAPKAQSIPIPTDHGHNGDNLATLNSRKVQRYHVAGVSAVQQARPLPRPEGFDARGRRIARAAAPKATIPVVVESRNKTKAKAFGSGSVQFGGAGGAGDVCSGCPSSGGGSQLGFLSTLVQSLDLNKLSTLAITTQLLQSYATSNDYTIEINGEFSPNGQGGTPFGPFPMYFPYSPGRKMAEVLVSDYTINSLFYWLHRTGFLTFRIGPETPKIGELLRTTCADADETLEDHGVEVDEELRKRRRKHKREAGLSPYDFTIIRQKRQDTSLTDLGICFGDILPAIRERYPNQRIVIAIKTRQAPSILLSQRNGGTVTLDLVADAEIYIESTNQRVGAITISAAADIVVSTYGGRISGSAQITRLQLNDYEGTLGLPQDALDNLGSLGKEVIQKAANDALQNGIALNIPSGIGGLPINFVQPEFHILEHALHIESDFTVDPAGLQGLLGGGGGGFGGACRR</sequence>
<dbReference type="Gene3D" id="3.15.20.10">
    <property type="entry name" value="Bactericidal permeability-increasing protein, domain 2"/>
    <property type="match status" value="1"/>
</dbReference>
<keyword evidence="2" id="KW-1015">Disulfide bond</keyword>
<dbReference type="Pfam" id="PF02886">
    <property type="entry name" value="LBP_BPI_CETP_C"/>
    <property type="match status" value="1"/>
</dbReference>
<feature type="region of interest" description="Disordered" evidence="3">
    <location>
        <begin position="85"/>
        <end position="131"/>
    </location>
</feature>
<dbReference type="OrthoDB" id="5874601at2759"/>
<dbReference type="Proteomes" id="UP000582659">
    <property type="component" value="Unassembled WGS sequence"/>
</dbReference>
<feature type="compositionally biased region" description="Polar residues" evidence="3">
    <location>
        <begin position="94"/>
        <end position="103"/>
    </location>
</feature>
<feature type="signal peptide" evidence="4">
    <location>
        <begin position="1"/>
        <end position="26"/>
    </location>
</feature>
<evidence type="ECO:0000259" key="5">
    <source>
        <dbReference type="SMART" id="SM00328"/>
    </source>
</evidence>
<dbReference type="InterPro" id="IPR017942">
    <property type="entry name" value="Lipid-bd_serum_glycop_N"/>
</dbReference>
<name>A0A7I8XEW5_BURXY</name>
<dbReference type="AlphaFoldDB" id="A0A7I8XEW5"/>
<evidence type="ECO:0000256" key="1">
    <source>
        <dbReference type="ARBA" id="ARBA00007292"/>
    </source>
</evidence>
<dbReference type="Gene3D" id="3.15.10.10">
    <property type="entry name" value="Bactericidal permeability-increasing protein, domain 1"/>
    <property type="match status" value="1"/>
</dbReference>
<dbReference type="GO" id="GO:0005615">
    <property type="term" value="C:extracellular space"/>
    <property type="evidence" value="ECO:0007669"/>
    <property type="project" value="TreeGrafter"/>
</dbReference>
<dbReference type="PANTHER" id="PTHR10504">
    <property type="entry name" value="BACTERICIDAL PERMEABILITY-INCREASING BPI PROTEIN-RELATED"/>
    <property type="match status" value="1"/>
</dbReference>
<dbReference type="SMART" id="SM00329">
    <property type="entry name" value="BPI2"/>
    <property type="match status" value="1"/>
</dbReference>
<dbReference type="InterPro" id="IPR032942">
    <property type="entry name" value="BPI/LBP/Plunc"/>
</dbReference>
<proteinExistence type="inferred from homology"/>
<gene>
    <name evidence="7" type="ORF">BXYJ_LOCUS286</name>
</gene>
<protein>
    <submittedName>
        <fullName evidence="7">(pine wood nematode) hypothetical protein</fullName>
    </submittedName>
</protein>
<accession>A0A7I8XEW5</accession>
<dbReference type="GO" id="GO:0008289">
    <property type="term" value="F:lipid binding"/>
    <property type="evidence" value="ECO:0007669"/>
    <property type="project" value="InterPro"/>
</dbReference>
<dbReference type="PANTHER" id="PTHR10504:SF144">
    <property type="entry name" value="BPI1 DOMAIN-CONTAINING PROTEIN"/>
    <property type="match status" value="1"/>
</dbReference>